<gene>
    <name evidence="1" type="ORF">ANN_00930</name>
</gene>
<keyword evidence="2" id="KW-1185">Reference proteome</keyword>
<comment type="caution">
    <text evidence="1">The sequence shown here is derived from an EMBL/GenBank/DDBJ whole genome shotgun (WGS) entry which is preliminary data.</text>
</comment>
<dbReference type="Proteomes" id="UP001148838">
    <property type="component" value="Unassembled WGS sequence"/>
</dbReference>
<name>A0ABQ8TS53_PERAM</name>
<proteinExistence type="predicted"/>
<accession>A0ABQ8TS53</accession>
<organism evidence="1 2">
    <name type="scientific">Periplaneta americana</name>
    <name type="common">American cockroach</name>
    <name type="synonym">Blatta americana</name>
    <dbReference type="NCBI Taxonomy" id="6978"/>
    <lineage>
        <taxon>Eukaryota</taxon>
        <taxon>Metazoa</taxon>
        <taxon>Ecdysozoa</taxon>
        <taxon>Arthropoda</taxon>
        <taxon>Hexapoda</taxon>
        <taxon>Insecta</taxon>
        <taxon>Pterygota</taxon>
        <taxon>Neoptera</taxon>
        <taxon>Polyneoptera</taxon>
        <taxon>Dictyoptera</taxon>
        <taxon>Blattodea</taxon>
        <taxon>Blattoidea</taxon>
        <taxon>Blattidae</taxon>
        <taxon>Blattinae</taxon>
        <taxon>Periplaneta</taxon>
    </lineage>
</organism>
<protein>
    <submittedName>
        <fullName evidence="1">Uncharacterized protein</fullName>
    </submittedName>
</protein>
<dbReference type="EMBL" id="JAJSOF020000003">
    <property type="protein sequence ID" value="KAJ4449529.1"/>
    <property type="molecule type" value="Genomic_DNA"/>
</dbReference>
<evidence type="ECO:0000313" key="1">
    <source>
        <dbReference type="EMBL" id="KAJ4449529.1"/>
    </source>
</evidence>
<evidence type="ECO:0000313" key="2">
    <source>
        <dbReference type="Proteomes" id="UP001148838"/>
    </source>
</evidence>
<reference evidence="1 2" key="1">
    <citation type="journal article" date="2022" name="Allergy">
        <title>Genome assembly and annotation of Periplaneta americana reveal a comprehensive cockroach allergen profile.</title>
        <authorList>
            <person name="Wang L."/>
            <person name="Xiong Q."/>
            <person name="Saelim N."/>
            <person name="Wang L."/>
            <person name="Nong W."/>
            <person name="Wan A.T."/>
            <person name="Shi M."/>
            <person name="Liu X."/>
            <person name="Cao Q."/>
            <person name="Hui J.H.L."/>
            <person name="Sookrung N."/>
            <person name="Leung T.F."/>
            <person name="Tungtrongchitr A."/>
            <person name="Tsui S.K.W."/>
        </authorList>
    </citation>
    <scope>NUCLEOTIDE SEQUENCE [LARGE SCALE GENOMIC DNA]</scope>
    <source>
        <strain evidence="1">PWHHKU_190912</strain>
    </source>
</reference>
<sequence length="73" mass="7580">MAGLCEGGNEPPDFLKSICKLPLPGFEPGPPGFAARRADRYSKGVDPGFGSGPVGSGSDLDFKIRLVFGKAEP</sequence>